<keyword evidence="1" id="KW-1133">Transmembrane helix</keyword>
<name>C9PQ82_9PAST</name>
<dbReference type="AlphaFoldDB" id="C9PQ82"/>
<evidence type="ECO:0000313" key="3">
    <source>
        <dbReference type="Proteomes" id="UP000005519"/>
    </source>
</evidence>
<feature type="transmembrane region" description="Helical" evidence="1">
    <location>
        <begin position="12"/>
        <end position="41"/>
    </location>
</feature>
<protein>
    <submittedName>
        <fullName evidence="2">Uncharacterized protein</fullName>
    </submittedName>
</protein>
<evidence type="ECO:0000313" key="2">
    <source>
        <dbReference type="EMBL" id="EEX50309.1"/>
    </source>
</evidence>
<dbReference type="EMBL" id="ACZR01000012">
    <property type="protein sequence ID" value="EEX50309.1"/>
    <property type="molecule type" value="Genomic_DNA"/>
</dbReference>
<dbReference type="STRING" id="667128.HMPREF0621_1156"/>
<keyword evidence="3" id="KW-1185">Reference proteome</keyword>
<dbReference type="Proteomes" id="UP000005519">
    <property type="component" value="Unassembled WGS sequence"/>
</dbReference>
<keyword evidence="1" id="KW-0472">Membrane</keyword>
<accession>C9PQ82</accession>
<comment type="caution">
    <text evidence="2">The sequence shown here is derived from an EMBL/GenBank/DDBJ whole genome shotgun (WGS) entry which is preliminary data.</text>
</comment>
<reference evidence="2 3" key="1">
    <citation type="submission" date="2009-10" db="EMBL/GenBank/DDBJ databases">
        <authorList>
            <person name="Muzny D."/>
            <person name="Qin X."/>
            <person name="Deng J."/>
            <person name="Jiang H."/>
            <person name="Liu Y."/>
            <person name="Qu J."/>
            <person name="Song X.-Z."/>
            <person name="Zhang L."/>
            <person name="Thornton R."/>
            <person name="Coyle M."/>
            <person name="Francisco L."/>
            <person name="Jackson L."/>
            <person name="Javaid M."/>
            <person name="Korchina V."/>
            <person name="Kovar C."/>
            <person name="Mata R."/>
            <person name="Mathew T."/>
            <person name="Ngo R."/>
            <person name="Nguyen L."/>
            <person name="Nguyen N."/>
            <person name="Okwuonu G."/>
            <person name="Ongeri F."/>
            <person name="Pham C."/>
            <person name="Simmons D."/>
            <person name="Wilczek-Boney K."/>
            <person name="Hale W."/>
            <person name="Jakkamsetti A."/>
            <person name="Pham P."/>
            <person name="Ruth R."/>
            <person name="San Lucas F."/>
            <person name="Warren J."/>
            <person name="Zhang J."/>
            <person name="Zhao Z."/>
            <person name="Zhou C."/>
            <person name="Zhu D."/>
            <person name="Lee S."/>
            <person name="Bess C."/>
            <person name="Blankenburg K."/>
            <person name="Forbes L."/>
            <person name="Fu Q."/>
            <person name="Gubbala S."/>
            <person name="Hirani K."/>
            <person name="Jayaseelan J.C."/>
            <person name="Lara F."/>
            <person name="Munidasa M."/>
            <person name="Palculict T."/>
            <person name="Patil S."/>
            <person name="Pu L.-L."/>
            <person name="Saada N."/>
            <person name="Tang L."/>
            <person name="Weissenberger G."/>
            <person name="Zhu Y."/>
            <person name="Hemphill L."/>
            <person name="Shang Y."/>
            <person name="Youmans B."/>
            <person name="Ayvaz T."/>
            <person name="Ross M."/>
            <person name="Santibanez J."/>
            <person name="Aqrawi P."/>
            <person name="Gross S."/>
            <person name="Joshi V."/>
            <person name="Fowler G."/>
            <person name="Nazareth L."/>
            <person name="Reid J."/>
            <person name="Worley K."/>
            <person name="Petrosino J."/>
            <person name="Highlander S."/>
            <person name="Gibbs R."/>
        </authorList>
    </citation>
    <scope>NUCLEOTIDE SEQUENCE [LARGE SCALE GENOMIC DNA]</scope>
    <source>
        <strain evidence="2 3">ATCC 43325</strain>
    </source>
</reference>
<proteinExistence type="predicted"/>
<evidence type="ECO:0000256" key="1">
    <source>
        <dbReference type="SAM" id="Phobius"/>
    </source>
</evidence>
<feature type="non-terminal residue" evidence="2">
    <location>
        <position position="46"/>
    </location>
</feature>
<organism evidence="2 3">
    <name type="scientific">Pasteurella dagmatis ATCC 43325</name>
    <dbReference type="NCBI Taxonomy" id="667128"/>
    <lineage>
        <taxon>Bacteria</taxon>
        <taxon>Pseudomonadati</taxon>
        <taxon>Pseudomonadota</taxon>
        <taxon>Gammaproteobacteria</taxon>
        <taxon>Pasteurellales</taxon>
        <taxon>Pasteurellaceae</taxon>
        <taxon>Pasteurella</taxon>
    </lineage>
</organism>
<gene>
    <name evidence="2" type="ORF">HMPREF0621_1156</name>
</gene>
<sequence>MRAPSAVFFMSFIYSFLCFSFILLFCDLLLAFVIFFLFFFLPKEKK</sequence>
<keyword evidence="1" id="KW-0812">Transmembrane</keyword>
<dbReference type="HOGENOM" id="CLU_3193145_0_0_6"/>